<dbReference type="KEGG" id="naz:Aazo_0125"/>
<name>D7DVG3_NOSA0</name>
<dbReference type="HOGENOM" id="CLU_3219299_0_0_3"/>
<accession>D7DVG3</accession>
<keyword evidence="2" id="KW-1185">Reference proteome</keyword>
<dbReference type="EMBL" id="CP002059">
    <property type="protein sequence ID" value="ADI62771.1"/>
    <property type="molecule type" value="Genomic_DNA"/>
</dbReference>
<sequence>MLMSSAPWWLLYLDHILNRSIPLQLTQYRVKSQNVVYLSENSCI</sequence>
<protein>
    <submittedName>
        <fullName evidence="1">Uncharacterized protein</fullName>
    </submittedName>
</protein>
<reference evidence="1 2" key="1">
    <citation type="journal article" date="2010" name="PLoS ONE">
        <title>Genome erosion in a nitrogen-fixing vertically transmitted endosymbiotic multicellular cyanobacterium.</title>
        <authorList>
            <person name="Ran L."/>
            <person name="Larsson J."/>
            <person name="Vigil-Stenman T."/>
            <person name="Nylander J.A."/>
            <person name="Ininbergs K."/>
            <person name="Zheng W.W."/>
            <person name="Lapidus A."/>
            <person name="Lowry S."/>
            <person name="Haselkorn R."/>
            <person name="Bergman B."/>
        </authorList>
    </citation>
    <scope>NUCLEOTIDE SEQUENCE [LARGE SCALE GENOMIC DNA]</scope>
    <source>
        <strain evidence="1 2">0708</strain>
    </source>
</reference>
<organism evidence="1 2">
    <name type="scientific">Nostoc azollae (strain 0708)</name>
    <name type="common">Anabaena azollae (strain 0708)</name>
    <dbReference type="NCBI Taxonomy" id="551115"/>
    <lineage>
        <taxon>Bacteria</taxon>
        <taxon>Bacillati</taxon>
        <taxon>Cyanobacteriota</taxon>
        <taxon>Cyanophyceae</taxon>
        <taxon>Nostocales</taxon>
        <taxon>Nostocaceae</taxon>
        <taxon>Trichormus</taxon>
    </lineage>
</organism>
<proteinExistence type="predicted"/>
<dbReference type="AlphaFoldDB" id="D7DVG3"/>
<gene>
    <name evidence="1" type="ordered locus">Aazo_0125</name>
</gene>
<dbReference type="Proteomes" id="UP000001511">
    <property type="component" value="Chromosome"/>
</dbReference>
<evidence type="ECO:0000313" key="2">
    <source>
        <dbReference type="Proteomes" id="UP000001511"/>
    </source>
</evidence>
<evidence type="ECO:0000313" key="1">
    <source>
        <dbReference type="EMBL" id="ADI62771.1"/>
    </source>
</evidence>